<name>A0A0C1LKW3_9BACT</name>
<dbReference type="InterPro" id="IPR032508">
    <property type="entry name" value="FecR_C"/>
</dbReference>
<dbReference type="PANTHER" id="PTHR30273">
    <property type="entry name" value="PERIPLASMIC SIGNAL SENSOR AND SIGMA FACTOR ACTIVATOR FECR-RELATED"/>
    <property type="match status" value="1"/>
</dbReference>
<dbReference type="STRING" id="1349421.OI18_02005"/>
<comment type="caution">
    <text evidence="4">The sequence shown here is derived from an EMBL/GenBank/DDBJ whole genome shotgun (WGS) entry which is preliminary data.</text>
</comment>
<sequence>MDKDKFLLLATKVLSGSASPEEEMHLEQLLSDPQLRNLYDQFVQYWQPSQQRPTDLEQALAHTWEKIGAGESDSNTESKVPVRRLPIFKKIIAAAAIVLVLVMAFWIYQSSPATINYRVAHNANGVRSTIVLPDGSKVWLGADSRLKYPELFTQDNRTLELDGEAFFEVVKNPEKPFIINMKDGAIRVLGTSFNVKAYSADGVIVTSVATGKVAFVPSIRSGADSVFLTPGRKASYRTANGALTVSETDASNDRAWIDGVLNFESETLSDIARTLSRYYGKQIVFRDNKAKQFRYTGKFSNSSAAEILRYLGKTKPFSFKETEDSIYLFTN</sequence>
<organism evidence="4 5">
    <name type="scientific">Flavihumibacter solisilvae</name>
    <dbReference type="NCBI Taxonomy" id="1349421"/>
    <lineage>
        <taxon>Bacteria</taxon>
        <taxon>Pseudomonadati</taxon>
        <taxon>Bacteroidota</taxon>
        <taxon>Chitinophagia</taxon>
        <taxon>Chitinophagales</taxon>
        <taxon>Chitinophagaceae</taxon>
        <taxon>Flavihumibacter</taxon>
    </lineage>
</organism>
<keyword evidence="1" id="KW-0472">Membrane</keyword>
<keyword evidence="1" id="KW-1133">Transmembrane helix</keyword>
<keyword evidence="1" id="KW-0812">Transmembrane</keyword>
<dbReference type="Pfam" id="PF04773">
    <property type="entry name" value="FecR"/>
    <property type="match status" value="1"/>
</dbReference>
<evidence type="ECO:0000259" key="3">
    <source>
        <dbReference type="Pfam" id="PF16344"/>
    </source>
</evidence>
<evidence type="ECO:0000256" key="1">
    <source>
        <dbReference type="SAM" id="Phobius"/>
    </source>
</evidence>
<evidence type="ECO:0000313" key="4">
    <source>
        <dbReference type="EMBL" id="KIC95993.1"/>
    </source>
</evidence>
<dbReference type="AlphaFoldDB" id="A0A0C1LKW3"/>
<dbReference type="Pfam" id="PF16344">
    <property type="entry name" value="FecR_C"/>
    <property type="match status" value="1"/>
</dbReference>
<dbReference type="RefSeq" id="WP_039136714.1">
    <property type="nucleotide sequence ID" value="NZ_JSVC01000002.1"/>
</dbReference>
<protein>
    <recommendedName>
        <fullName evidence="6">FecR protein domain-containing protein</fullName>
    </recommendedName>
</protein>
<feature type="domain" description="Protein FecR C-terminal" evidence="3">
    <location>
        <begin position="261"/>
        <end position="327"/>
    </location>
</feature>
<evidence type="ECO:0000259" key="2">
    <source>
        <dbReference type="Pfam" id="PF04773"/>
    </source>
</evidence>
<dbReference type="InterPro" id="IPR012373">
    <property type="entry name" value="Ferrdict_sens_TM"/>
</dbReference>
<dbReference type="Gene3D" id="3.55.50.30">
    <property type="match status" value="1"/>
</dbReference>
<gene>
    <name evidence="4" type="ORF">OI18_02005</name>
</gene>
<evidence type="ECO:0008006" key="6">
    <source>
        <dbReference type="Google" id="ProtNLM"/>
    </source>
</evidence>
<dbReference type="InterPro" id="IPR006860">
    <property type="entry name" value="FecR"/>
</dbReference>
<keyword evidence="5" id="KW-1185">Reference proteome</keyword>
<dbReference type="OrthoDB" id="1523735at2"/>
<dbReference type="GO" id="GO:0016989">
    <property type="term" value="F:sigma factor antagonist activity"/>
    <property type="evidence" value="ECO:0007669"/>
    <property type="project" value="TreeGrafter"/>
</dbReference>
<proteinExistence type="predicted"/>
<accession>A0A0C1LKW3</accession>
<dbReference type="PANTHER" id="PTHR30273:SF2">
    <property type="entry name" value="PROTEIN FECR"/>
    <property type="match status" value="1"/>
</dbReference>
<evidence type="ECO:0000313" key="5">
    <source>
        <dbReference type="Proteomes" id="UP000031408"/>
    </source>
</evidence>
<dbReference type="PIRSF" id="PIRSF018266">
    <property type="entry name" value="FecR"/>
    <property type="match status" value="1"/>
</dbReference>
<dbReference type="Proteomes" id="UP000031408">
    <property type="component" value="Unassembled WGS sequence"/>
</dbReference>
<dbReference type="Gene3D" id="2.60.120.1440">
    <property type="match status" value="1"/>
</dbReference>
<feature type="transmembrane region" description="Helical" evidence="1">
    <location>
        <begin position="91"/>
        <end position="108"/>
    </location>
</feature>
<feature type="domain" description="FecR protein" evidence="2">
    <location>
        <begin position="124"/>
        <end position="213"/>
    </location>
</feature>
<reference evidence="4 5" key="1">
    <citation type="submission" date="2014-11" db="EMBL/GenBank/DDBJ databases">
        <title>Genome sequence of Flavihumibacter solisilvae 3-3.</title>
        <authorList>
            <person name="Zhou G."/>
            <person name="Li M."/>
            <person name="Wang G."/>
        </authorList>
    </citation>
    <scope>NUCLEOTIDE SEQUENCE [LARGE SCALE GENOMIC DNA]</scope>
    <source>
        <strain evidence="4 5">3-3</strain>
    </source>
</reference>
<dbReference type="EMBL" id="JSVC01000002">
    <property type="protein sequence ID" value="KIC95993.1"/>
    <property type="molecule type" value="Genomic_DNA"/>
</dbReference>